<feature type="domain" description="PIN" evidence="1">
    <location>
        <begin position="4"/>
        <end position="119"/>
    </location>
</feature>
<dbReference type="EMBL" id="RBIG01000001">
    <property type="protein sequence ID" value="RKQ73655.1"/>
    <property type="molecule type" value="Genomic_DNA"/>
</dbReference>
<dbReference type="AlphaFoldDB" id="A0A420WRY1"/>
<dbReference type="Pfam" id="PF01850">
    <property type="entry name" value="PIN"/>
    <property type="match status" value="1"/>
</dbReference>
<gene>
    <name evidence="2" type="ORF">BCL74_1444</name>
</gene>
<sequence length="133" mass="14749">MLALDTHTLLWLMAESPSLGRKARSEIDSGRDDGILAVPAICFWEVALLLRKNRVRLDRPVEKWRQDVLSAGITELPMTGEIGILSVQLADLHGDPADRLIAATCLAHNATLLTADRRLLDWKGGLQMQDARQ</sequence>
<comment type="caution">
    <text evidence="2">The sequence shown here is derived from an EMBL/GenBank/DDBJ whole genome shotgun (WGS) entry which is preliminary data.</text>
</comment>
<evidence type="ECO:0000313" key="2">
    <source>
        <dbReference type="EMBL" id="RKQ73655.1"/>
    </source>
</evidence>
<dbReference type="InterPro" id="IPR052919">
    <property type="entry name" value="TA_system_RNase"/>
</dbReference>
<protein>
    <submittedName>
        <fullName evidence="2">PIN domain nuclease of toxin-antitoxin system</fullName>
    </submittedName>
</protein>
<dbReference type="Gene3D" id="3.40.50.1010">
    <property type="entry name" value="5'-nuclease"/>
    <property type="match status" value="1"/>
</dbReference>
<name>A0A420WRY1_9PROT</name>
<dbReference type="InterPro" id="IPR002716">
    <property type="entry name" value="PIN_dom"/>
</dbReference>
<dbReference type="PANTHER" id="PTHR36173">
    <property type="entry name" value="RIBONUCLEASE VAPC16-RELATED"/>
    <property type="match status" value="1"/>
</dbReference>
<evidence type="ECO:0000313" key="3">
    <source>
        <dbReference type="Proteomes" id="UP000277424"/>
    </source>
</evidence>
<organism evidence="2 3">
    <name type="scientific">Oceanibaculum indicum</name>
    <dbReference type="NCBI Taxonomy" id="526216"/>
    <lineage>
        <taxon>Bacteria</taxon>
        <taxon>Pseudomonadati</taxon>
        <taxon>Pseudomonadota</taxon>
        <taxon>Alphaproteobacteria</taxon>
        <taxon>Rhodospirillales</taxon>
        <taxon>Oceanibaculaceae</taxon>
        <taxon>Oceanibaculum</taxon>
    </lineage>
</organism>
<dbReference type="InterPro" id="IPR029060">
    <property type="entry name" value="PIN-like_dom_sf"/>
</dbReference>
<evidence type="ECO:0000259" key="1">
    <source>
        <dbReference type="Pfam" id="PF01850"/>
    </source>
</evidence>
<reference evidence="2 3" key="1">
    <citation type="submission" date="2018-10" db="EMBL/GenBank/DDBJ databases">
        <title>Comparative analysis of microorganisms from saline springs in Andes Mountain Range, Colombia.</title>
        <authorList>
            <person name="Rubin E."/>
        </authorList>
    </citation>
    <scope>NUCLEOTIDE SEQUENCE [LARGE SCALE GENOMIC DNA]</scope>
    <source>
        <strain evidence="2 3">USBA 36</strain>
    </source>
</reference>
<dbReference type="PANTHER" id="PTHR36173:SF1">
    <property type="entry name" value="RIBONUCLEASE VAPC22"/>
    <property type="match status" value="1"/>
</dbReference>
<dbReference type="CDD" id="cd09872">
    <property type="entry name" value="PIN_Sll0205-like"/>
    <property type="match status" value="1"/>
</dbReference>
<accession>A0A420WRY1</accession>
<dbReference type="InterPro" id="IPR041705">
    <property type="entry name" value="PIN_Sll0205"/>
</dbReference>
<dbReference type="SUPFAM" id="SSF88723">
    <property type="entry name" value="PIN domain-like"/>
    <property type="match status" value="1"/>
</dbReference>
<dbReference type="Proteomes" id="UP000277424">
    <property type="component" value="Unassembled WGS sequence"/>
</dbReference>
<dbReference type="RefSeq" id="WP_183077888.1">
    <property type="nucleotide sequence ID" value="NZ_RBIG01000001.1"/>
</dbReference>
<proteinExistence type="predicted"/>